<gene>
    <name evidence="1" type="ORF">AVEN_271133_1</name>
</gene>
<evidence type="ECO:0000313" key="2">
    <source>
        <dbReference type="Proteomes" id="UP000499080"/>
    </source>
</evidence>
<reference evidence="1 2" key="1">
    <citation type="journal article" date="2019" name="Sci. Rep.">
        <title>Orb-weaving spider Araneus ventricosus genome elucidates the spidroin gene catalogue.</title>
        <authorList>
            <person name="Kono N."/>
            <person name="Nakamura H."/>
            <person name="Ohtoshi R."/>
            <person name="Moran D.A.P."/>
            <person name="Shinohara A."/>
            <person name="Yoshida Y."/>
            <person name="Fujiwara M."/>
            <person name="Mori M."/>
            <person name="Tomita M."/>
            <person name="Arakawa K."/>
        </authorList>
    </citation>
    <scope>NUCLEOTIDE SEQUENCE [LARGE SCALE GENOMIC DNA]</scope>
</reference>
<evidence type="ECO:0008006" key="3">
    <source>
        <dbReference type="Google" id="ProtNLM"/>
    </source>
</evidence>
<organism evidence="1 2">
    <name type="scientific">Araneus ventricosus</name>
    <name type="common">Orbweaver spider</name>
    <name type="synonym">Epeira ventricosa</name>
    <dbReference type="NCBI Taxonomy" id="182803"/>
    <lineage>
        <taxon>Eukaryota</taxon>
        <taxon>Metazoa</taxon>
        <taxon>Ecdysozoa</taxon>
        <taxon>Arthropoda</taxon>
        <taxon>Chelicerata</taxon>
        <taxon>Arachnida</taxon>
        <taxon>Araneae</taxon>
        <taxon>Araneomorphae</taxon>
        <taxon>Entelegynae</taxon>
        <taxon>Araneoidea</taxon>
        <taxon>Araneidae</taxon>
        <taxon>Araneus</taxon>
    </lineage>
</organism>
<dbReference type="AlphaFoldDB" id="A0A4Y2E3S3"/>
<accession>A0A4Y2E3S3</accession>
<keyword evidence="2" id="KW-1185">Reference proteome</keyword>
<sequence length="127" mass="14679">MRQDLYLVACRYDPTKDYWLHPKAAIGKMNAVCKYCRAKKFKCETLGMFCSNGKVKLPSLDQPPEPLYSLISGVNPESTHFLQNIRKYNACFQMTTFGTTAVVREAFCQLFTREKLPENWVIAFIPR</sequence>
<dbReference type="EMBL" id="BGPR01000503">
    <property type="protein sequence ID" value="GBM23772.1"/>
    <property type="molecule type" value="Genomic_DNA"/>
</dbReference>
<dbReference type="OrthoDB" id="8040188at2759"/>
<comment type="caution">
    <text evidence="1">The sequence shown here is derived from an EMBL/GenBank/DDBJ whole genome shotgun (WGS) entry which is preliminary data.</text>
</comment>
<dbReference type="Proteomes" id="UP000499080">
    <property type="component" value="Unassembled WGS sequence"/>
</dbReference>
<name>A0A4Y2E3S3_ARAVE</name>
<proteinExistence type="predicted"/>
<protein>
    <recommendedName>
        <fullName evidence="3">Helitron helicase-like domain-containing protein</fullName>
    </recommendedName>
</protein>
<evidence type="ECO:0000313" key="1">
    <source>
        <dbReference type="EMBL" id="GBM23772.1"/>
    </source>
</evidence>